<dbReference type="InterPro" id="IPR005913">
    <property type="entry name" value="dTDP_dehydrorham_reduct"/>
</dbReference>
<accession>A0A0U5JFG8</accession>
<dbReference type="KEGG" id="pnl:PNK_2271"/>
<dbReference type="InterPro" id="IPR036291">
    <property type="entry name" value="NAD(P)-bd_dom_sf"/>
</dbReference>
<dbReference type="EMBL" id="LN879502">
    <property type="protein sequence ID" value="CUI17869.1"/>
    <property type="molecule type" value="Genomic_DNA"/>
</dbReference>
<comment type="catalytic activity">
    <reaction evidence="5">
        <text>dTDP-beta-L-rhamnose + NADP(+) = dTDP-4-dehydro-beta-L-rhamnose + NADPH + H(+)</text>
        <dbReference type="Rhea" id="RHEA:21796"/>
        <dbReference type="ChEBI" id="CHEBI:15378"/>
        <dbReference type="ChEBI" id="CHEBI:57510"/>
        <dbReference type="ChEBI" id="CHEBI:57783"/>
        <dbReference type="ChEBI" id="CHEBI:58349"/>
        <dbReference type="ChEBI" id="CHEBI:62830"/>
        <dbReference type="EC" id="1.1.1.133"/>
    </reaction>
</comment>
<evidence type="ECO:0000259" key="7">
    <source>
        <dbReference type="Pfam" id="PF04321"/>
    </source>
</evidence>
<keyword evidence="6" id="KW-0521">NADP</keyword>
<dbReference type="InterPro" id="IPR029903">
    <property type="entry name" value="RmlD-like-bd"/>
</dbReference>
<dbReference type="InParanoid" id="A0A0U5JFG8"/>
<dbReference type="PANTHER" id="PTHR10491">
    <property type="entry name" value="DTDP-4-DEHYDRORHAMNOSE REDUCTASE"/>
    <property type="match status" value="1"/>
</dbReference>
<dbReference type="UniPathway" id="UPA00124"/>
<dbReference type="GO" id="GO:0008831">
    <property type="term" value="F:dTDP-4-dehydrorhamnose reductase activity"/>
    <property type="evidence" value="ECO:0007669"/>
    <property type="project" value="UniProtKB-EC"/>
</dbReference>
<keyword evidence="6 8" id="KW-0560">Oxidoreductase</keyword>
<dbReference type="Gene3D" id="3.90.25.10">
    <property type="entry name" value="UDP-galactose 4-epimerase, domain 1"/>
    <property type="match status" value="1"/>
</dbReference>
<evidence type="ECO:0000313" key="8">
    <source>
        <dbReference type="EMBL" id="CUI17869.1"/>
    </source>
</evidence>
<evidence type="ECO:0000256" key="6">
    <source>
        <dbReference type="RuleBase" id="RU364082"/>
    </source>
</evidence>
<dbReference type="NCBIfam" id="TIGR01214">
    <property type="entry name" value="rmlD"/>
    <property type="match status" value="1"/>
</dbReference>
<dbReference type="AlphaFoldDB" id="A0A0U5JFG8"/>
<gene>
    <name evidence="8" type="primary">rmlD</name>
    <name evidence="8" type="ORF">PNK_2271</name>
</gene>
<evidence type="ECO:0000256" key="2">
    <source>
        <dbReference type="ARBA" id="ARBA00010944"/>
    </source>
</evidence>
<dbReference type="CDD" id="cd05254">
    <property type="entry name" value="dTDP_HR_like_SDR_e"/>
    <property type="match status" value="1"/>
</dbReference>
<evidence type="ECO:0000256" key="5">
    <source>
        <dbReference type="ARBA" id="ARBA00048200"/>
    </source>
</evidence>
<dbReference type="Proteomes" id="UP000069902">
    <property type="component" value="Chromosome cPNK"/>
</dbReference>
<dbReference type="SUPFAM" id="SSF51735">
    <property type="entry name" value="NAD(P)-binding Rossmann-fold domains"/>
    <property type="match status" value="1"/>
</dbReference>
<dbReference type="STRING" id="389348.PNK_2271"/>
<organism evidence="8 9">
    <name type="scientific">Candidatus Protochlamydia naegleriophila</name>
    <dbReference type="NCBI Taxonomy" id="389348"/>
    <lineage>
        <taxon>Bacteria</taxon>
        <taxon>Pseudomonadati</taxon>
        <taxon>Chlamydiota</taxon>
        <taxon>Chlamydiia</taxon>
        <taxon>Parachlamydiales</taxon>
        <taxon>Parachlamydiaceae</taxon>
        <taxon>Candidatus Protochlamydia</taxon>
    </lineage>
</organism>
<keyword evidence="9" id="KW-1185">Reference proteome</keyword>
<dbReference type="PATRIC" id="fig|389348.3.peg.2551"/>
<dbReference type="GO" id="GO:0019305">
    <property type="term" value="P:dTDP-rhamnose biosynthetic process"/>
    <property type="evidence" value="ECO:0007669"/>
    <property type="project" value="UniProtKB-UniPathway"/>
</dbReference>
<comment type="pathway">
    <text evidence="1 6">Carbohydrate biosynthesis; dTDP-L-rhamnose biosynthesis.</text>
</comment>
<proteinExistence type="inferred from homology"/>
<evidence type="ECO:0000313" key="9">
    <source>
        <dbReference type="Proteomes" id="UP000069902"/>
    </source>
</evidence>
<comment type="similarity">
    <text evidence="2 6">Belongs to the dTDP-4-dehydrorhamnose reductase family.</text>
</comment>
<dbReference type="PANTHER" id="PTHR10491:SF4">
    <property type="entry name" value="METHIONINE ADENOSYLTRANSFERASE 2 SUBUNIT BETA"/>
    <property type="match status" value="1"/>
</dbReference>
<protein>
    <recommendedName>
        <fullName evidence="4 6">dTDP-4-dehydrorhamnose reductase</fullName>
        <ecNumber evidence="3 6">1.1.1.133</ecNumber>
    </recommendedName>
</protein>
<name>A0A0U5JFG8_9BACT</name>
<dbReference type="Gene3D" id="3.40.50.720">
    <property type="entry name" value="NAD(P)-binding Rossmann-like Domain"/>
    <property type="match status" value="1"/>
</dbReference>
<evidence type="ECO:0000256" key="4">
    <source>
        <dbReference type="ARBA" id="ARBA00017099"/>
    </source>
</evidence>
<feature type="domain" description="RmlD-like substrate binding" evidence="7">
    <location>
        <begin position="3"/>
        <end position="284"/>
    </location>
</feature>
<dbReference type="FunCoup" id="A0A0U5JFG8">
    <property type="interactions" value="349"/>
</dbReference>
<reference evidence="9" key="1">
    <citation type="submission" date="2015-09" db="EMBL/GenBank/DDBJ databases">
        <authorList>
            <person name="Bertelli C."/>
        </authorList>
    </citation>
    <scope>NUCLEOTIDE SEQUENCE [LARGE SCALE GENOMIC DNA]</scope>
    <source>
        <strain evidence="9">KNic</strain>
    </source>
</reference>
<dbReference type="GO" id="GO:0005829">
    <property type="term" value="C:cytosol"/>
    <property type="evidence" value="ECO:0007669"/>
    <property type="project" value="TreeGrafter"/>
</dbReference>
<comment type="function">
    <text evidence="6">Catalyzes the reduction of dTDP-6-deoxy-L-lyxo-4-hexulose to yield dTDP-L-rhamnose.</text>
</comment>
<evidence type="ECO:0000256" key="1">
    <source>
        <dbReference type="ARBA" id="ARBA00004781"/>
    </source>
</evidence>
<dbReference type="Pfam" id="PF04321">
    <property type="entry name" value="RmlD_sub_bind"/>
    <property type="match status" value="1"/>
</dbReference>
<sequence length="294" mass="33696">MKKIWICGASGMLGSHFKRLLTDRQIPFIGNDYRDIDITQLDQVSDFVRVQKISHIINCAAYTQVDKAEAEMKQAYLVNAVGPHHLGIAGRRHGARVIHFSTDYVFDGKGRSPYTEDHSCTPMGAYGMSKLAGEMKLLDEHEYSCIIRTSWLFGLPGKNFVETMLRLMNEKEQLRIVSDQIGRPTYCQDLAEAALNLLDEEGIYHFANAFETSWYQFAKEIYRQGQEMRLIRKDCHLEPIASHEYPTPAQRPAYSTLSTKKIESQLGRTPRPWQEALADYLVSYKKYQETQQSG</sequence>
<dbReference type="EC" id="1.1.1.133" evidence="3 6"/>
<evidence type="ECO:0000256" key="3">
    <source>
        <dbReference type="ARBA" id="ARBA00012929"/>
    </source>
</evidence>
<dbReference type="RefSeq" id="WP_059062106.1">
    <property type="nucleotide sequence ID" value="NZ_LN879502.1"/>
</dbReference>